<dbReference type="PANTHER" id="PTHR21240">
    <property type="entry name" value="2-AMINO-3-CARBOXYLMUCONATE-6-SEMIALDEHYDE DECARBOXYLASE"/>
    <property type="match status" value="1"/>
</dbReference>
<feature type="domain" description="Amidohydrolase-related" evidence="2">
    <location>
        <begin position="3"/>
        <end position="334"/>
    </location>
</feature>
<organism evidence="3 4">
    <name type="scientific">Sphaerisporangium siamense</name>
    <dbReference type="NCBI Taxonomy" id="795645"/>
    <lineage>
        <taxon>Bacteria</taxon>
        <taxon>Bacillati</taxon>
        <taxon>Actinomycetota</taxon>
        <taxon>Actinomycetes</taxon>
        <taxon>Streptosporangiales</taxon>
        <taxon>Streptosporangiaceae</taxon>
        <taxon>Sphaerisporangium</taxon>
    </lineage>
</organism>
<dbReference type="Proteomes" id="UP000542210">
    <property type="component" value="Unassembled WGS sequence"/>
</dbReference>
<dbReference type="GO" id="GO:0005737">
    <property type="term" value="C:cytoplasm"/>
    <property type="evidence" value="ECO:0007669"/>
    <property type="project" value="TreeGrafter"/>
</dbReference>
<keyword evidence="3" id="KW-0378">Hydrolase</keyword>
<reference evidence="3 4" key="1">
    <citation type="submission" date="2020-08" db="EMBL/GenBank/DDBJ databases">
        <title>Sequencing the genomes of 1000 actinobacteria strains.</title>
        <authorList>
            <person name="Klenk H.-P."/>
        </authorList>
    </citation>
    <scope>NUCLEOTIDE SEQUENCE [LARGE SCALE GENOMIC DNA]</scope>
    <source>
        <strain evidence="3 4">DSM 45784</strain>
    </source>
</reference>
<keyword evidence="1" id="KW-0456">Lyase</keyword>
<dbReference type="GO" id="GO:0019748">
    <property type="term" value="P:secondary metabolic process"/>
    <property type="evidence" value="ECO:0007669"/>
    <property type="project" value="TreeGrafter"/>
</dbReference>
<dbReference type="InterPro" id="IPR032465">
    <property type="entry name" value="ACMSD"/>
</dbReference>
<dbReference type="InterPro" id="IPR032466">
    <property type="entry name" value="Metal_Hydrolase"/>
</dbReference>
<evidence type="ECO:0000256" key="1">
    <source>
        <dbReference type="ARBA" id="ARBA00023239"/>
    </source>
</evidence>
<name>A0A7W7D9F0_9ACTN</name>
<dbReference type="RefSeq" id="WP_184880463.1">
    <property type="nucleotide sequence ID" value="NZ_BOOV01000016.1"/>
</dbReference>
<dbReference type="PANTHER" id="PTHR21240:SF28">
    <property type="entry name" value="ISO-OROTATE DECARBOXYLASE (EUROFUNG)"/>
    <property type="match status" value="1"/>
</dbReference>
<accession>A0A7W7D9F0</accession>
<dbReference type="EMBL" id="JACHND010000001">
    <property type="protein sequence ID" value="MBB4701406.1"/>
    <property type="molecule type" value="Genomic_DNA"/>
</dbReference>
<dbReference type="GO" id="GO:0016831">
    <property type="term" value="F:carboxy-lyase activity"/>
    <property type="evidence" value="ECO:0007669"/>
    <property type="project" value="InterPro"/>
</dbReference>
<dbReference type="InterPro" id="IPR006680">
    <property type="entry name" value="Amidohydro-rel"/>
</dbReference>
<evidence type="ECO:0000313" key="3">
    <source>
        <dbReference type="EMBL" id="MBB4701406.1"/>
    </source>
</evidence>
<dbReference type="AlphaFoldDB" id="A0A7W7D9F0"/>
<dbReference type="Gene3D" id="3.20.20.140">
    <property type="entry name" value="Metal-dependent hydrolases"/>
    <property type="match status" value="1"/>
</dbReference>
<dbReference type="GO" id="GO:0016787">
    <property type="term" value="F:hydrolase activity"/>
    <property type="evidence" value="ECO:0007669"/>
    <property type="project" value="UniProtKB-KW"/>
</dbReference>
<dbReference type="Pfam" id="PF04909">
    <property type="entry name" value="Amidohydro_2"/>
    <property type="match status" value="1"/>
</dbReference>
<dbReference type="SUPFAM" id="SSF51556">
    <property type="entry name" value="Metallo-dependent hydrolases"/>
    <property type="match status" value="1"/>
</dbReference>
<protein>
    <submittedName>
        <fullName evidence="3">Putative TIM-barrel fold metal-dependent hydrolase</fullName>
    </submittedName>
</protein>
<evidence type="ECO:0000313" key="4">
    <source>
        <dbReference type="Proteomes" id="UP000542210"/>
    </source>
</evidence>
<keyword evidence="4" id="KW-1185">Reference proteome</keyword>
<proteinExistence type="predicted"/>
<comment type="caution">
    <text evidence="3">The sequence shown here is derived from an EMBL/GenBank/DDBJ whole genome shotgun (WGS) entry which is preliminary data.</text>
</comment>
<gene>
    <name evidence="3" type="ORF">BJ982_002950</name>
</gene>
<sequence>MIIDVHGHVTAPNELYAWKANLLSHRGAHGGKAPAISDDRIREVHHEPHPSFGNVSHLDHIDGAGVDVQLISPRPYQMMHSEQPAKIVRWFTEETNNIIHRTGELFDGRFRGVAGLPQSPDLKPEEWVGELRRTVTELGFVGALLNPDPHEGAAVPPALGDRYWYPVYEALCELDVPALIHAAGCRPPAREPYSLHFIQEETVAIWSLLSSDVLKDFPDLKIVVSHGGGAVPYQVGRFLPSGVRAGGTPYLDKLRRLWFDTCLYTQEAIELLVKVVGVERCLFGTEKPGTGSQRNQENGRWFDDIHLLVRDIDWFTEDDREAIFHKNAAALFRL</sequence>
<evidence type="ECO:0000259" key="2">
    <source>
        <dbReference type="Pfam" id="PF04909"/>
    </source>
</evidence>